<dbReference type="Pfam" id="PF01261">
    <property type="entry name" value="AP_endonuc_2"/>
    <property type="match status" value="1"/>
</dbReference>
<proteinExistence type="predicted"/>
<dbReference type="InterPro" id="IPR036237">
    <property type="entry name" value="Xyl_isomerase-like_sf"/>
</dbReference>
<dbReference type="Proteomes" id="UP000321058">
    <property type="component" value="Unassembled WGS sequence"/>
</dbReference>
<dbReference type="AlphaFoldDB" id="A0A512N9Z4"/>
<reference evidence="2 3" key="1">
    <citation type="submission" date="2019-07" db="EMBL/GenBank/DDBJ databases">
        <title>Whole genome shotgun sequence of Reyranella soli NBRC 108950.</title>
        <authorList>
            <person name="Hosoyama A."/>
            <person name="Uohara A."/>
            <person name="Ohji S."/>
            <person name="Ichikawa N."/>
        </authorList>
    </citation>
    <scope>NUCLEOTIDE SEQUENCE [LARGE SCALE GENOMIC DNA]</scope>
    <source>
        <strain evidence="2 3">NBRC 108950</strain>
    </source>
</reference>
<dbReference type="RefSeq" id="WP_147149870.1">
    <property type="nucleotide sequence ID" value="NZ_BKAJ01000045.1"/>
</dbReference>
<dbReference type="PANTHER" id="PTHR12110">
    <property type="entry name" value="HYDROXYPYRUVATE ISOMERASE"/>
    <property type="match status" value="1"/>
</dbReference>
<dbReference type="InterPro" id="IPR013022">
    <property type="entry name" value="Xyl_isomerase-like_TIM-brl"/>
</dbReference>
<protein>
    <recommendedName>
        <fullName evidence="1">Xylose isomerase-like TIM barrel domain-containing protein</fullName>
    </recommendedName>
</protein>
<organism evidence="2 3">
    <name type="scientific">Reyranella soli</name>
    <dbReference type="NCBI Taxonomy" id="1230389"/>
    <lineage>
        <taxon>Bacteria</taxon>
        <taxon>Pseudomonadati</taxon>
        <taxon>Pseudomonadota</taxon>
        <taxon>Alphaproteobacteria</taxon>
        <taxon>Hyphomicrobiales</taxon>
        <taxon>Reyranellaceae</taxon>
        <taxon>Reyranella</taxon>
    </lineage>
</organism>
<dbReference type="Gene3D" id="3.20.20.150">
    <property type="entry name" value="Divalent-metal-dependent TIM barrel enzymes"/>
    <property type="match status" value="1"/>
</dbReference>
<accession>A0A512N9Z4</accession>
<evidence type="ECO:0000313" key="3">
    <source>
        <dbReference type="Proteomes" id="UP000321058"/>
    </source>
</evidence>
<dbReference type="SUPFAM" id="SSF51658">
    <property type="entry name" value="Xylose isomerase-like"/>
    <property type="match status" value="1"/>
</dbReference>
<sequence length="309" mass="34197">MTLPRLQLSVIGDEIGPTLDEMISFAHEHGLQRLDMRTVGGRNLLSMKTEEVIHISRTLEKAGITVPAFVSPAFKWKAPGRVAIGGGKVDFAFDPDDCPAEEWVQHAMQIAVILGAPHMRIFSYLRYGGFRPADLRRLTDQLNKLLGLAHHYDITLQLENEPVCNVGNIAELAAFFVADEKASLEVNPDEEEFEQQDAQPKLRYLRPLVDIANSWSTGERPSDADIATLARFTTAIHLKDRDLTAKRTVPLGDGDVPWPAELKRLLSGVETKEVLASIETHCPHDGRNATARSLAGLRRIADEIGVEVV</sequence>
<dbReference type="OrthoDB" id="9815124at2"/>
<comment type="caution">
    <text evidence="2">The sequence shown here is derived from an EMBL/GenBank/DDBJ whole genome shotgun (WGS) entry which is preliminary data.</text>
</comment>
<dbReference type="InterPro" id="IPR050312">
    <property type="entry name" value="IolE/XylAMocC-like"/>
</dbReference>
<evidence type="ECO:0000259" key="1">
    <source>
        <dbReference type="Pfam" id="PF01261"/>
    </source>
</evidence>
<name>A0A512N9Z4_9HYPH</name>
<dbReference type="PANTHER" id="PTHR12110:SF53">
    <property type="entry name" value="BLR5974 PROTEIN"/>
    <property type="match status" value="1"/>
</dbReference>
<feature type="domain" description="Xylose isomerase-like TIM barrel" evidence="1">
    <location>
        <begin position="25"/>
        <end position="299"/>
    </location>
</feature>
<keyword evidence="3" id="KW-1185">Reference proteome</keyword>
<evidence type="ECO:0000313" key="2">
    <source>
        <dbReference type="EMBL" id="GEP55796.1"/>
    </source>
</evidence>
<dbReference type="EMBL" id="BKAJ01000045">
    <property type="protein sequence ID" value="GEP55796.1"/>
    <property type="molecule type" value="Genomic_DNA"/>
</dbReference>
<gene>
    <name evidence="2" type="ORF">RSO01_29620</name>
</gene>